<dbReference type="Pfam" id="PF00899">
    <property type="entry name" value="ThiF"/>
    <property type="match status" value="1"/>
</dbReference>
<proteinExistence type="predicted"/>
<dbReference type="STRING" id="55758.MBFIL_04610"/>
<feature type="domain" description="ThiS-like ubiquitin" evidence="2">
    <location>
        <begin position="2"/>
        <end position="59"/>
    </location>
</feature>
<dbReference type="InterPro" id="IPR000594">
    <property type="entry name" value="ThiF_NAD_FAD-bd"/>
</dbReference>
<dbReference type="PATRIC" id="fig|55758.3.peg.511"/>
<feature type="domain" description="THIF-type NAD/FAD binding fold" evidence="1">
    <location>
        <begin position="78"/>
        <end position="267"/>
    </location>
</feature>
<dbReference type="NCBIfam" id="NF006395">
    <property type="entry name" value="PRK08644.1"/>
    <property type="match status" value="1"/>
</dbReference>
<dbReference type="GO" id="GO:0061503">
    <property type="term" value="F:tRNA threonylcarbamoyladenosine dehydratase"/>
    <property type="evidence" value="ECO:0007669"/>
    <property type="project" value="TreeGrafter"/>
</dbReference>
<dbReference type="Pfam" id="PF14453">
    <property type="entry name" value="ThiS-like"/>
    <property type="match status" value="1"/>
</dbReference>
<dbReference type="Gene3D" id="3.40.50.720">
    <property type="entry name" value="NAD(P)-binding Rossmann-like Domain"/>
    <property type="match status" value="1"/>
</dbReference>
<keyword evidence="4" id="KW-1185">Reference proteome</keyword>
<dbReference type="Proteomes" id="UP000077066">
    <property type="component" value="Unassembled WGS sequence"/>
</dbReference>
<dbReference type="NCBIfam" id="TIGR02354">
    <property type="entry name" value="thiF_fam2"/>
    <property type="match status" value="1"/>
</dbReference>
<dbReference type="GO" id="GO:0008641">
    <property type="term" value="F:ubiquitin-like modifier activating enzyme activity"/>
    <property type="evidence" value="ECO:0007669"/>
    <property type="project" value="InterPro"/>
</dbReference>
<evidence type="ECO:0000313" key="3">
    <source>
        <dbReference type="EMBL" id="KZX16930.1"/>
    </source>
</evidence>
<gene>
    <name evidence="3" type="primary">moeZ</name>
    <name evidence="3" type="ORF">MBFIL_04610</name>
</gene>
<organism evidence="3 4">
    <name type="scientific">Methanobrevibacter filiformis</name>
    <dbReference type="NCBI Taxonomy" id="55758"/>
    <lineage>
        <taxon>Archaea</taxon>
        <taxon>Methanobacteriati</taxon>
        <taxon>Methanobacteriota</taxon>
        <taxon>Methanomada group</taxon>
        <taxon>Methanobacteria</taxon>
        <taxon>Methanobacteriales</taxon>
        <taxon>Methanobacteriaceae</taxon>
        <taxon>Methanobrevibacter</taxon>
    </lineage>
</organism>
<protein>
    <submittedName>
        <fullName evidence="3">Putative adenylyltransferase/sulfurtransferase MoeZ</fullName>
    </submittedName>
</protein>
<dbReference type="EMBL" id="LWMT01000062">
    <property type="protein sequence ID" value="KZX16930.1"/>
    <property type="molecule type" value="Genomic_DNA"/>
</dbReference>
<dbReference type="GO" id="GO:0016779">
    <property type="term" value="F:nucleotidyltransferase activity"/>
    <property type="evidence" value="ECO:0007669"/>
    <property type="project" value="UniProtKB-KW"/>
</dbReference>
<dbReference type="CDD" id="cd01487">
    <property type="entry name" value="E1_ThiF_like"/>
    <property type="match status" value="1"/>
</dbReference>
<accession>A0A166ERF3</accession>
<dbReference type="InterPro" id="IPR035985">
    <property type="entry name" value="Ubiquitin-activating_enz"/>
</dbReference>
<dbReference type="InterPro" id="IPR012729">
    <property type="entry name" value="ThiF_fam2"/>
</dbReference>
<dbReference type="InterPro" id="IPR032726">
    <property type="entry name" value="ThiS-like_dom"/>
</dbReference>
<evidence type="ECO:0000259" key="1">
    <source>
        <dbReference type="Pfam" id="PF00899"/>
    </source>
</evidence>
<evidence type="ECO:0000313" key="4">
    <source>
        <dbReference type="Proteomes" id="UP000077066"/>
    </source>
</evidence>
<dbReference type="PANTHER" id="PTHR43267">
    <property type="entry name" value="TRNA THREONYLCARBAMOYLADENOSINE DEHYDRATASE"/>
    <property type="match status" value="1"/>
</dbReference>
<keyword evidence="3" id="KW-0808">Transferase</keyword>
<dbReference type="RefSeq" id="WP_066971119.1">
    <property type="nucleotide sequence ID" value="NZ_LWMT01000062.1"/>
</dbReference>
<name>A0A166ERF3_9EURY</name>
<dbReference type="AlphaFoldDB" id="A0A166ERF3"/>
<comment type="caution">
    <text evidence="3">The sequence shown here is derived from an EMBL/GenBank/DDBJ whole genome shotgun (WGS) entry which is preliminary data.</text>
</comment>
<dbReference type="SUPFAM" id="SSF69572">
    <property type="entry name" value="Activating enzymes of the ubiquitin-like proteins"/>
    <property type="match status" value="1"/>
</dbReference>
<dbReference type="GO" id="GO:0061504">
    <property type="term" value="P:cyclic threonylcarbamoyladenosine biosynthetic process"/>
    <property type="evidence" value="ECO:0007669"/>
    <property type="project" value="TreeGrafter"/>
</dbReference>
<reference evidence="3 4" key="1">
    <citation type="submission" date="2016-04" db="EMBL/GenBank/DDBJ databases">
        <title>Genome sequence of Methanobrevibacter filiformis DSM 11501.</title>
        <authorList>
            <person name="Poehlein A."/>
            <person name="Seedorf H."/>
            <person name="Daniel R."/>
        </authorList>
    </citation>
    <scope>NUCLEOTIDE SEQUENCE [LARGE SCALE GENOMIC DNA]</scope>
    <source>
        <strain evidence="3 4">DSM 11501</strain>
    </source>
</reference>
<sequence length="270" mass="29941">MLNIKLNGKEIKINPISAFNLQKEYTQDEDESVIIVNGFQISNDIELSDNDEIVIIKKGVMPKKEEWESMLSARHSPGVYNKLKSGKVAIAGLGGLGSNIALMLARSGVGKLLLVDFDIIEPSNLNRQQYTIEDLGMFKTEAIKRIIAKINPFIDVEIKTEKVTDENAKELFSNYDIVCEAFDKADQKAMLINAVSRDLPDTKMVCGSGMAGYESSNTIKTRQLMKNVYICGDLKSEAQAFNGLMAPRVSICAGHEANMIMRLLLDIEDV</sequence>
<dbReference type="OrthoDB" id="7915at2157"/>
<keyword evidence="3" id="KW-0548">Nucleotidyltransferase</keyword>
<dbReference type="PANTHER" id="PTHR43267:SF3">
    <property type="entry name" value="THIF PROTEIN"/>
    <property type="match status" value="1"/>
</dbReference>
<dbReference type="InterPro" id="IPR045886">
    <property type="entry name" value="ThiF/MoeB/HesA"/>
</dbReference>
<evidence type="ECO:0000259" key="2">
    <source>
        <dbReference type="Pfam" id="PF14453"/>
    </source>
</evidence>